<comment type="similarity">
    <text evidence="1">Belongs to the YciI family.</text>
</comment>
<dbReference type="SUPFAM" id="SSF54909">
    <property type="entry name" value="Dimeric alpha+beta barrel"/>
    <property type="match status" value="1"/>
</dbReference>
<evidence type="ECO:0000313" key="3">
    <source>
        <dbReference type="EMBL" id="TWI88989.1"/>
    </source>
</evidence>
<dbReference type="AlphaFoldDB" id="A0A562T622"/>
<dbReference type="Gene3D" id="3.30.70.1060">
    <property type="entry name" value="Dimeric alpha+beta barrel"/>
    <property type="match status" value="1"/>
</dbReference>
<gene>
    <name evidence="3" type="ORF">LX66_3082</name>
</gene>
<evidence type="ECO:0000313" key="4">
    <source>
        <dbReference type="Proteomes" id="UP000316778"/>
    </source>
</evidence>
<dbReference type="InterPro" id="IPR011008">
    <property type="entry name" value="Dimeric_a/b-barrel"/>
</dbReference>
<accession>A0A562T622</accession>
<dbReference type="EMBL" id="VLLG01000003">
    <property type="protein sequence ID" value="TWI88989.1"/>
    <property type="molecule type" value="Genomic_DNA"/>
</dbReference>
<dbReference type="Proteomes" id="UP000316778">
    <property type="component" value="Unassembled WGS sequence"/>
</dbReference>
<comment type="caution">
    <text evidence="3">The sequence shown here is derived from an EMBL/GenBank/DDBJ whole genome shotgun (WGS) entry which is preliminary data.</text>
</comment>
<protein>
    <submittedName>
        <fullName evidence="3">YCII-related domain-containing protein</fullName>
    </submittedName>
</protein>
<sequence>MSLCLCCAAASAQTSNPRYDKALADSLGADEYGMKMYVLVMLKTGPKEINNKDTLRSLFRGHMANIQRLADEGKLVVAGPLGKNERSYRGIFIFDVKTIAAASDLLRTDPAIAAGLLDAELFEWYGSAALPVYLEVHEKIEKMQP</sequence>
<keyword evidence="4" id="KW-1185">Reference proteome</keyword>
<feature type="domain" description="YCII-related" evidence="2">
    <location>
        <begin position="36"/>
        <end position="124"/>
    </location>
</feature>
<evidence type="ECO:0000256" key="1">
    <source>
        <dbReference type="ARBA" id="ARBA00007689"/>
    </source>
</evidence>
<evidence type="ECO:0000259" key="2">
    <source>
        <dbReference type="Pfam" id="PF03795"/>
    </source>
</evidence>
<name>A0A562T622_CHIJA</name>
<organism evidence="3 4">
    <name type="scientific">Chitinophaga japonensis</name>
    <name type="common">Flexibacter japonensis</name>
    <dbReference type="NCBI Taxonomy" id="104662"/>
    <lineage>
        <taxon>Bacteria</taxon>
        <taxon>Pseudomonadati</taxon>
        <taxon>Bacteroidota</taxon>
        <taxon>Chitinophagia</taxon>
        <taxon>Chitinophagales</taxon>
        <taxon>Chitinophagaceae</taxon>
        <taxon>Chitinophaga</taxon>
    </lineage>
</organism>
<dbReference type="Pfam" id="PF03795">
    <property type="entry name" value="YCII"/>
    <property type="match status" value="1"/>
</dbReference>
<reference evidence="3 4" key="1">
    <citation type="journal article" date="2013" name="Stand. Genomic Sci.">
        <title>Genomic Encyclopedia of Type Strains, Phase I: The one thousand microbial genomes (KMG-I) project.</title>
        <authorList>
            <person name="Kyrpides N.C."/>
            <person name="Woyke T."/>
            <person name="Eisen J.A."/>
            <person name="Garrity G."/>
            <person name="Lilburn T.G."/>
            <person name="Beck B.J."/>
            <person name="Whitman W.B."/>
            <person name="Hugenholtz P."/>
            <person name="Klenk H.P."/>
        </authorList>
    </citation>
    <scope>NUCLEOTIDE SEQUENCE [LARGE SCALE GENOMIC DNA]</scope>
    <source>
        <strain evidence="3 4">DSM 13484</strain>
    </source>
</reference>
<proteinExistence type="inferred from homology"/>
<dbReference type="InterPro" id="IPR005545">
    <property type="entry name" value="YCII"/>
</dbReference>